<keyword evidence="5" id="KW-1185">Reference proteome</keyword>
<keyword evidence="1 4" id="KW-0489">Methyltransferase</keyword>
<dbReference type="InterPro" id="IPR041698">
    <property type="entry name" value="Methyltransf_25"/>
</dbReference>
<evidence type="ECO:0000313" key="5">
    <source>
        <dbReference type="Proteomes" id="UP001296706"/>
    </source>
</evidence>
<reference evidence="4 5" key="1">
    <citation type="submission" date="2020-04" db="EMBL/GenBank/DDBJ databases">
        <authorList>
            <person name="Klaysubun C."/>
            <person name="Duangmal K."/>
            <person name="Lipun K."/>
        </authorList>
    </citation>
    <scope>NUCLEOTIDE SEQUENCE [LARGE SCALE GENOMIC DNA]</scope>
    <source>
        <strain evidence="4 5">JCM 11839</strain>
    </source>
</reference>
<evidence type="ECO:0000313" key="4">
    <source>
        <dbReference type="EMBL" id="NMH76626.1"/>
    </source>
</evidence>
<sequence>MAAAFDASAPTYDDDLHHVTIADQLVRGLQPDPPPALVVDVATGTGFAAFAAVALLDARRVVGVDVSRGMLERARAKAGRDDPDGRIEWRHAPAVPLDLGDGAADVVLCASALHLVGRDAVREWRRVLRPGGQVAFSVPMAADFHPSPEFRRLVESHLTIPADDRAAAGIAAEAGFVAARTQMTAPAAGERTRRSFLVWAQVPVAGRR</sequence>
<organism evidence="4 5">
    <name type="scientific">Pseudonocardia xinjiangensis</name>
    <dbReference type="NCBI Taxonomy" id="75289"/>
    <lineage>
        <taxon>Bacteria</taxon>
        <taxon>Bacillati</taxon>
        <taxon>Actinomycetota</taxon>
        <taxon>Actinomycetes</taxon>
        <taxon>Pseudonocardiales</taxon>
        <taxon>Pseudonocardiaceae</taxon>
        <taxon>Pseudonocardia</taxon>
    </lineage>
</organism>
<evidence type="ECO:0000259" key="3">
    <source>
        <dbReference type="Pfam" id="PF13649"/>
    </source>
</evidence>
<dbReference type="GO" id="GO:0032259">
    <property type="term" value="P:methylation"/>
    <property type="evidence" value="ECO:0007669"/>
    <property type="project" value="UniProtKB-KW"/>
</dbReference>
<accession>A0ABX1RA19</accession>
<protein>
    <submittedName>
        <fullName evidence="4">Class I SAM-dependent methyltransferase</fullName>
    </submittedName>
</protein>
<evidence type="ECO:0000256" key="1">
    <source>
        <dbReference type="ARBA" id="ARBA00022603"/>
    </source>
</evidence>
<dbReference type="Pfam" id="PF13649">
    <property type="entry name" value="Methyltransf_25"/>
    <property type="match status" value="1"/>
</dbReference>
<keyword evidence="2" id="KW-0808">Transferase</keyword>
<dbReference type="PANTHER" id="PTHR44942:SF4">
    <property type="entry name" value="METHYLTRANSFERASE TYPE 11 DOMAIN-CONTAINING PROTEIN"/>
    <property type="match status" value="1"/>
</dbReference>
<comment type="caution">
    <text evidence="4">The sequence shown here is derived from an EMBL/GenBank/DDBJ whole genome shotgun (WGS) entry which is preliminary data.</text>
</comment>
<dbReference type="Proteomes" id="UP001296706">
    <property type="component" value="Unassembled WGS sequence"/>
</dbReference>
<dbReference type="GO" id="GO:0008168">
    <property type="term" value="F:methyltransferase activity"/>
    <property type="evidence" value="ECO:0007669"/>
    <property type="project" value="UniProtKB-KW"/>
</dbReference>
<dbReference type="CDD" id="cd02440">
    <property type="entry name" value="AdoMet_MTases"/>
    <property type="match status" value="1"/>
</dbReference>
<gene>
    <name evidence="4" type="ORF">HF577_05865</name>
</gene>
<evidence type="ECO:0000256" key="2">
    <source>
        <dbReference type="ARBA" id="ARBA00022679"/>
    </source>
</evidence>
<dbReference type="RefSeq" id="WP_169394753.1">
    <property type="nucleotide sequence ID" value="NZ_BAAAJH010000008.1"/>
</dbReference>
<feature type="domain" description="Methyltransferase" evidence="3">
    <location>
        <begin position="38"/>
        <end position="132"/>
    </location>
</feature>
<name>A0ABX1RA19_9PSEU</name>
<dbReference type="PANTHER" id="PTHR44942">
    <property type="entry name" value="METHYLTRANSF_11 DOMAIN-CONTAINING PROTEIN"/>
    <property type="match status" value="1"/>
</dbReference>
<dbReference type="InterPro" id="IPR051052">
    <property type="entry name" value="Diverse_substrate_MTase"/>
</dbReference>
<dbReference type="SUPFAM" id="SSF53335">
    <property type="entry name" value="S-adenosyl-L-methionine-dependent methyltransferases"/>
    <property type="match status" value="1"/>
</dbReference>
<dbReference type="Gene3D" id="3.40.50.150">
    <property type="entry name" value="Vaccinia Virus protein VP39"/>
    <property type="match status" value="1"/>
</dbReference>
<dbReference type="EMBL" id="JAAXKY010000011">
    <property type="protein sequence ID" value="NMH76626.1"/>
    <property type="molecule type" value="Genomic_DNA"/>
</dbReference>
<dbReference type="InterPro" id="IPR029063">
    <property type="entry name" value="SAM-dependent_MTases_sf"/>
</dbReference>
<proteinExistence type="predicted"/>